<feature type="compositionally biased region" description="Polar residues" evidence="1">
    <location>
        <begin position="84"/>
        <end position="104"/>
    </location>
</feature>
<protein>
    <recommendedName>
        <fullName evidence="4">Transglutaminase-like domain-containing protein</fullName>
    </recommendedName>
</protein>
<dbReference type="AlphaFoldDB" id="A0A2A2HYP1"/>
<proteinExistence type="predicted"/>
<feature type="region of interest" description="Disordered" evidence="1">
    <location>
        <begin position="72"/>
        <end position="119"/>
    </location>
</feature>
<evidence type="ECO:0008006" key="4">
    <source>
        <dbReference type="Google" id="ProtNLM"/>
    </source>
</evidence>
<accession>A0A2A2HYP1</accession>
<sequence length="352" mass="40454">MKRINMILIAVLILAIFPCTGASAKDGNIRSSPEHKNTTDWLFIEPPSLEVQYCSFVSTIESRVNDFQNLNSKFPLSPGERNRNMPQNFQPTNNERRYQQSSPAVTREEPSEDVPPDMRSRSFLDEQYITQQNTSYYQSCVTPYADAMTSYLKENSLDDKYEIYEAALSWTWVSDETLNGVDEKWLTPTEFLEKTPTYSSNPDYGEPASDCEEQANTLASLLITSGEYNESTVRVAIGKVDFGNVSGGHAWVEVYENGEWFPLDPTEGPYYDDENCSIVSEDVSEINYDEYLESTYPAAKVWYYYNNKYFMEVGKQNENVPVFWNEQPESYPEKQNGDAQAFRNKQLESYPD</sequence>
<reference evidence="2 3" key="1">
    <citation type="journal article" date="2017" name="BMC Genomics">
        <title>Genomic analysis of methanogenic archaea reveals a shift towards energy conservation.</title>
        <authorList>
            <person name="Gilmore S.P."/>
            <person name="Henske J.K."/>
            <person name="Sexton J.A."/>
            <person name="Solomon K.V."/>
            <person name="Seppala S."/>
            <person name="Yoo J.I."/>
            <person name="Huyett L.M."/>
            <person name="Pressman A."/>
            <person name="Cogan J.Z."/>
            <person name="Kivenson V."/>
            <person name="Peng X."/>
            <person name="Tan Y."/>
            <person name="Valentine D.L."/>
            <person name="O'Malley M.A."/>
        </authorList>
    </citation>
    <scope>NUCLEOTIDE SEQUENCE [LARGE SCALE GENOMIC DNA]</scope>
    <source>
        <strain evidence="2 3">MC-15</strain>
    </source>
</reference>
<dbReference type="Gene3D" id="3.10.620.30">
    <property type="match status" value="1"/>
</dbReference>
<keyword evidence="3" id="KW-1185">Reference proteome</keyword>
<dbReference type="RefSeq" id="WP_095642868.1">
    <property type="nucleotide sequence ID" value="NZ_LMVP01000011.1"/>
</dbReference>
<dbReference type="Proteomes" id="UP000218164">
    <property type="component" value="Unassembled WGS sequence"/>
</dbReference>
<dbReference type="InterPro" id="IPR038765">
    <property type="entry name" value="Papain-like_cys_pep_sf"/>
</dbReference>
<dbReference type="OrthoDB" id="132047at2157"/>
<feature type="region of interest" description="Disordered" evidence="1">
    <location>
        <begin position="328"/>
        <end position="352"/>
    </location>
</feature>
<organism evidence="2 3">
    <name type="scientific">Methanosarcina spelaei</name>
    <dbReference type="NCBI Taxonomy" id="1036679"/>
    <lineage>
        <taxon>Archaea</taxon>
        <taxon>Methanobacteriati</taxon>
        <taxon>Methanobacteriota</taxon>
        <taxon>Stenosarchaea group</taxon>
        <taxon>Methanomicrobia</taxon>
        <taxon>Methanosarcinales</taxon>
        <taxon>Methanosarcinaceae</taxon>
        <taxon>Methanosarcina</taxon>
    </lineage>
</organism>
<gene>
    <name evidence="2" type="ORF">ASJ81_14150</name>
</gene>
<comment type="caution">
    <text evidence="2">The sequence shown here is derived from an EMBL/GenBank/DDBJ whole genome shotgun (WGS) entry which is preliminary data.</text>
</comment>
<dbReference type="EMBL" id="LMVP01000011">
    <property type="protein sequence ID" value="PAV14380.1"/>
    <property type="molecule type" value="Genomic_DNA"/>
</dbReference>
<evidence type="ECO:0000256" key="1">
    <source>
        <dbReference type="SAM" id="MobiDB-lite"/>
    </source>
</evidence>
<evidence type="ECO:0000313" key="2">
    <source>
        <dbReference type="EMBL" id="PAV14380.1"/>
    </source>
</evidence>
<dbReference type="SUPFAM" id="SSF54001">
    <property type="entry name" value="Cysteine proteinases"/>
    <property type="match status" value="1"/>
</dbReference>
<evidence type="ECO:0000313" key="3">
    <source>
        <dbReference type="Proteomes" id="UP000218164"/>
    </source>
</evidence>
<name>A0A2A2HYP1_9EURY</name>